<dbReference type="PRINTS" id="PR00320">
    <property type="entry name" value="GPROTEINBRPT"/>
</dbReference>
<comment type="caution">
    <text evidence="4">The sequence shown here is derived from an EMBL/GenBank/DDBJ whole genome shotgun (WGS) entry which is preliminary data.</text>
</comment>
<dbReference type="PROSITE" id="PS00678">
    <property type="entry name" value="WD_REPEATS_1"/>
    <property type="match status" value="3"/>
</dbReference>
<organism evidence="4 5">
    <name type="scientific">Cylindrotheca closterium</name>
    <dbReference type="NCBI Taxonomy" id="2856"/>
    <lineage>
        <taxon>Eukaryota</taxon>
        <taxon>Sar</taxon>
        <taxon>Stramenopiles</taxon>
        <taxon>Ochrophyta</taxon>
        <taxon>Bacillariophyta</taxon>
        <taxon>Bacillariophyceae</taxon>
        <taxon>Bacillariophycidae</taxon>
        <taxon>Bacillariales</taxon>
        <taxon>Bacillariaceae</taxon>
        <taxon>Cylindrotheca</taxon>
    </lineage>
</organism>
<dbReference type="Proteomes" id="UP001295423">
    <property type="component" value="Unassembled WGS sequence"/>
</dbReference>
<dbReference type="InterPro" id="IPR019775">
    <property type="entry name" value="WD40_repeat_CS"/>
</dbReference>
<feature type="repeat" description="WD" evidence="3">
    <location>
        <begin position="234"/>
        <end position="276"/>
    </location>
</feature>
<name>A0AAD2FYW2_9STRA</name>
<evidence type="ECO:0000256" key="2">
    <source>
        <dbReference type="ARBA" id="ARBA00022737"/>
    </source>
</evidence>
<keyword evidence="1 3" id="KW-0853">WD repeat</keyword>
<dbReference type="PROSITE" id="PS50082">
    <property type="entry name" value="WD_REPEATS_2"/>
    <property type="match status" value="4"/>
</dbReference>
<dbReference type="AlphaFoldDB" id="A0AAD2FYW2"/>
<evidence type="ECO:0000313" key="5">
    <source>
        <dbReference type="Proteomes" id="UP001295423"/>
    </source>
</evidence>
<dbReference type="EMBL" id="CAKOGP040001947">
    <property type="protein sequence ID" value="CAJ1957506.1"/>
    <property type="molecule type" value="Genomic_DNA"/>
</dbReference>
<dbReference type="Gene3D" id="2.130.10.10">
    <property type="entry name" value="YVTN repeat-like/Quinoprotein amine dehydrogenase"/>
    <property type="match status" value="3"/>
</dbReference>
<evidence type="ECO:0008006" key="6">
    <source>
        <dbReference type="Google" id="ProtNLM"/>
    </source>
</evidence>
<accession>A0AAD2FYW2</accession>
<dbReference type="CDD" id="cd00200">
    <property type="entry name" value="WD40"/>
    <property type="match status" value="1"/>
</dbReference>
<dbReference type="SMART" id="SM00320">
    <property type="entry name" value="WD40"/>
    <property type="match status" value="6"/>
</dbReference>
<sequence length="346" mass="37941">MTDQQSPLISEYTKKVPIHVLGEGIGQYLCRTTFNNLRLTCKDVLQITESMIRPWPHKSLLVGKTSIQSIAFSPDGSKLCCRDRSGNIHVWDRTIGNEKTWRGSLRSACLGNIVCSPDNRFLAFDGKSKSIQVCSIQDGESLKSLQGHHGAITSISFHADGRTLASGSTDSTIRLWDLGTGKCQRIMRKHRGFVYSVTFSPDGQRLASGGSDRMIRIWNPFAAASHQQDDTIMMRGHSLVVVSLSFSPTNSNLLASGSLDGTLRLWDVLNQSCLKCIQHGSEILTVCFAPSGIRLAAGRSDETIVLWNVEEEKEEAEFNGRLLSFAPDGVTLATAGRDGIVKLQSI</sequence>
<dbReference type="PANTHER" id="PTHR19879">
    <property type="entry name" value="TRANSCRIPTION INITIATION FACTOR TFIID"/>
    <property type="match status" value="1"/>
</dbReference>
<feature type="repeat" description="WD" evidence="3">
    <location>
        <begin position="187"/>
        <end position="219"/>
    </location>
</feature>
<dbReference type="InterPro" id="IPR001680">
    <property type="entry name" value="WD40_rpt"/>
</dbReference>
<feature type="repeat" description="WD" evidence="3">
    <location>
        <begin position="145"/>
        <end position="186"/>
    </location>
</feature>
<evidence type="ECO:0000313" key="4">
    <source>
        <dbReference type="EMBL" id="CAJ1957506.1"/>
    </source>
</evidence>
<protein>
    <recommendedName>
        <fullName evidence="6">WD40 repeat-like protein</fullName>
    </recommendedName>
</protein>
<proteinExistence type="predicted"/>
<dbReference type="Pfam" id="PF00400">
    <property type="entry name" value="WD40"/>
    <property type="match status" value="6"/>
</dbReference>
<dbReference type="SUPFAM" id="SSF50978">
    <property type="entry name" value="WD40 repeat-like"/>
    <property type="match status" value="1"/>
</dbReference>
<reference evidence="4" key="1">
    <citation type="submission" date="2023-08" db="EMBL/GenBank/DDBJ databases">
        <authorList>
            <person name="Audoor S."/>
            <person name="Bilcke G."/>
        </authorList>
    </citation>
    <scope>NUCLEOTIDE SEQUENCE</scope>
</reference>
<dbReference type="PROSITE" id="PS50294">
    <property type="entry name" value="WD_REPEATS_REGION"/>
    <property type="match status" value="4"/>
</dbReference>
<feature type="repeat" description="WD" evidence="3">
    <location>
        <begin position="276"/>
        <end position="317"/>
    </location>
</feature>
<dbReference type="PANTHER" id="PTHR19879:SF9">
    <property type="entry name" value="TRANSCRIPTION INITIATION FACTOR TFIID SUBUNIT 5"/>
    <property type="match status" value="1"/>
</dbReference>
<evidence type="ECO:0000256" key="3">
    <source>
        <dbReference type="PROSITE-ProRule" id="PRU00221"/>
    </source>
</evidence>
<keyword evidence="5" id="KW-1185">Reference proteome</keyword>
<dbReference type="InterPro" id="IPR036322">
    <property type="entry name" value="WD40_repeat_dom_sf"/>
</dbReference>
<dbReference type="InterPro" id="IPR015943">
    <property type="entry name" value="WD40/YVTN_repeat-like_dom_sf"/>
</dbReference>
<gene>
    <name evidence="4" type="ORF">CYCCA115_LOCUS16745</name>
</gene>
<evidence type="ECO:0000256" key="1">
    <source>
        <dbReference type="ARBA" id="ARBA00022574"/>
    </source>
</evidence>
<keyword evidence="2" id="KW-0677">Repeat</keyword>
<dbReference type="InterPro" id="IPR020472">
    <property type="entry name" value="WD40_PAC1"/>
</dbReference>